<dbReference type="Proteomes" id="UP001283361">
    <property type="component" value="Unassembled WGS sequence"/>
</dbReference>
<evidence type="ECO:0000313" key="2">
    <source>
        <dbReference type="EMBL" id="KAK3772236.1"/>
    </source>
</evidence>
<dbReference type="AlphaFoldDB" id="A0AAE0ZNS9"/>
<organism evidence="2 3">
    <name type="scientific">Elysia crispata</name>
    <name type="common">lettuce slug</name>
    <dbReference type="NCBI Taxonomy" id="231223"/>
    <lineage>
        <taxon>Eukaryota</taxon>
        <taxon>Metazoa</taxon>
        <taxon>Spiralia</taxon>
        <taxon>Lophotrochozoa</taxon>
        <taxon>Mollusca</taxon>
        <taxon>Gastropoda</taxon>
        <taxon>Heterobranchia</taxon>
        <taxon>Euthyneura</taxon>
        <taxon>Panpulmonata</taxon>
        <taxon>Sacoglossa</taxon>
        <taxon>Placobranchoidea</taxon>
        <taxon>Plakobranchidae</taxon>
        <taxon>Elysia</taxon>
    </lineage>
</organism>
<comment type="caution">
    <text evidence="2">The sequence shown here is derived from an EMBL/GenBank/DDBJ whole genome shotgun (WGS) entry which is preliminary data.</text>
</comment>
<keyword evidence="3" id="KW-1185">Reference proteome</keyword>
<gene>
    <name evidence="2" type="ORF">RRG08_046822</name>
</gene>
<dbReference type="EMBL" id="JAWDGP010003645">
    <property type="protein sequence ID" value="KAK3772236.1"/>
    <property type="molecule type" value="Genomic_DNA"/>
</dbReference>
<protein>
    <submittedName>
        <fullName evidence="2">Uncharacterized protein</fullName>
    </submittedName>
</protein>
<feature type="compositionally biased region" description="Polar residues" evidence="1">
    <location>
        <begin position="1"/>
        <end position="12"/>
    </location>
</feature>
<feature type="region of interest" description="Disordered" evidence="1">
    <location>
        <begin position="1"/>
        <end position="97"/>
    </location>
</feature>
<feature type="compositionally biased region" description="Polar residues" evidence="1">
    <location>
        <begin position="70"/>
        <end position="79"/>
    </location>
</feature>
<name>A0AAE0ZNS9_9GAST</name>
<accession>A0AAE0ZNS9</accession>
<evidence type="ECO:0000256" key="1">
    <source>
        <dbReference type="SAM" id="MobiDB-lite"/>
    </source>
</evidence>
<feature type="compositionally biased region" description="Basic and acidic residues" evidence="1">
    <location>
        <begin position="53"/>
        <end position="66"/>
    </location>
</feature>
<evidence type="ECO:0000313" key="3">
    <source>
        <dbReference type="Proteomes" id="UP001283361"/>
    </source>
</evidence>
<sequence length="97" mass="10528">MDTGDHSIQSACQPEAPDLASSMQGKCPRMFGIMSGLLGPGENSPECCPTEGNQDKTGHQKHDQLDRVASTFTSDSSSLAFKKKQQNTHTYTSRHTN</sequence>
<feature type="compositionally biased region" description="Polar residues" evidence="1">
    <location>
        <begin position="87"/>
        <end position="97"/>
    </location>
</feature>
<reference evidence="2" key="1">
    <citation type="journal article" date="2023" name="G3 (Bethesda)">
        <title>A reference genome for the long-term kleptoplast-retaining sea slug Elysia crispata morphotype clarki.</title>
        <authorList>
            <person name="Eastman K.E."/>
            <person name="Pendleton A.L."/>
            <person name="Shaikh M.A."/>
            <person name="Suttiyut T."/>
            <person name="Ogas R."/>
            <person name="Tomko P."/>
            <person name="Gavelis G."/>
            <person name="Widhalm J.R."/>
            <person name="Wisecaver J.H."/>
        </authorList>
    </citation>
    <scope>NUCLEOTIDE SEQUENCE</scope>
    <source>
        <strain evidence="2">ECLA1</strain>
    </source>
</reference>
<proteinExistence type="predicted"/>